<dbReference type="EMBL" id="CP080096">
    <property type="protein sequence ID" value="QYD71566.1"/>
    <property type="molecule type" value="Genomic_DNA"/>
</dbReference>
<evidence type="ECO:0000256" key="1">
    <source>
        <dbReference type="ARBA" id="ARBA00023002"/>
    </source>
</evidence>
<dbReference type="InterPro" id="IPR050791">
    <property type="entry name" value="Aldo-Keto_reductase"/>
</dbReference>
<protein>
    <submittedName>
        <fullName evidence="3">Aldo/keto reductase</fullName>
    </submittedName>
</protein>
<evidence type="ECO:0000259" key="2">
    <source>
        <dbReference type="Pfam" id="PF00248"/>
    </source>
</evidence>
<dbReference type="Proteomes" id="UP000826462">
    <property type="component" value="Chromosome 2"/>
</dbReference>
<keyword evidence="4" id="KW-1185">Reference proteome</keyword>
<keyword evidence="1" id="KW-0560">Oxidoreductase</keyword>
<dbReference type="PANTHER" id="PTHR43625">
    <property type="entry name" value="AFLATOXIN B1 ALDEHYDE REDUCTASE"/>
    <property type="match status" value="1"/>
</dbReference>
<proteinExistence type="predicted"/>
<dbReference type="PRINTS" id="PR00069">
    <property type="entry name" value="ALDKETRDTASE"/>
</dbReference>
<dbReference type="Gene3D" id="3.20.20.100">
    <property type="entry name" value="NADP-dependent oxidoreductase domain"/>
    <property type="match status" value="1"/>
</dbReference>
<name>A0ABX8USH2_9BURK</name>
<accession>A0ABX8USH2</accession>
<dbReference type="SUPFAM" id="SSF51430">
    <property type="entry name" value="NAD(P)-linked oxidoreductase"/>
    <property type="match status" value="1"/>
</dbReference>
<gene>
    <name evidence="3" type="ORF">KZJ38_31660</name>
</gene>
<dbReference type="PANTHER" id="PTHR43625:SF40">
    <property type="entry name" value="ALDO-KETO REDUCTASE YAKC [NADP(+)]"/>
    <property type="match status" value="1"/>
</dbReference>
<feature type="domain" description="NADP-dependent oxidoreductase" evidence="2">
    <location>
        <begin position="5"/>
        <end position="184"/>
    </location>
</feature>
<evidence type="ECO:0000313" key="4">
    <source>
        <dbReference type="Proteomes" id="UP000826462"/>
    </source>
</evidence>
<dbReference type="InterPro" id="IPR023210">
    <property type="entry name" value="NADP_OxRdtase_dom"/>
</dbReference>
<sequence>MVVRALGRPDYIYQQVELSLRNLKVEALDLWQLHDVDANVPIEETLGAAARLQEQGKIKDIGLSNVTLEQIERARKVVEIVSVQHMFNIAHRQQQPIVEYCETHNLAFLPYFPLGGAWLPMPDEALARAAARHNVTSVQLCIAWLLQYSPAILPIPGTSSIKHLEENMQAAELVLTPEEWTAVERDIAA</sequence>
<organism evidence="3 4">
    <name type="scientific">Paraburkholderia edwinii</name>
    <dbReference type="NCBI Taxonomy" id="2861782"/>
    <lineage>
        <taxon>Bacteria</taxon>
        <taxon>Pseudomonadati</taxon>
        <taxon>Pseudomonadota</taxon>
        <taxon>Betaproteobacteria</taxon>
        <taxon>Burkholderiales</taxon>
        <taxon>Burkholderiaceae</taxon>
        <taxon>Paraburkholderia</taxon>
    </lineage>
</organism>
<dbReference type="Pfam" id="PF00248">
    <property type="entry name" value="Aldo_ket_red"/>
    <property type="match status" value="1"/>
</dbReference>
<reference evidence="3 4" key="1">
    <citation type="submission" date="2021-07" db="EMBL/GenBank/DDBJ databases">
        <title>Paraburkholderia edwinii protects Aspergillus sp. from phenazines by acting as a toxin sponge.</title>
        <authorList>
            <person name="Dahlstrom K.M."/>
            <person name="Newman D.K."/>
        </authorList>
    </citation>
    <scope>NUCLEOTIDE SEQUENCE [LARGE SCALE GENOMIC DNA]</scope>
    <source>
        <strain evidence="3 4">Pe01</strain>
    </source>
</reference>
<evidence type="ECO:0000313" key="3">
    <source>
        <dbReference type="EMBL" id="QYD71566.1"/>
    </source>
</evidence>
<dbReference type="CDD" id="cd19088">
    <property type="entry name" value="AKR_AKR13B1"/>
    <property type="match status" value="1"/>
</dbReference>
<dbReference type="InterPro" id="IPR036812">
    <property type="entry name" value="NAD(P)_OxRdtase_dom_sf"/>
</dbReference>
<dbReference type="InterPro" id="IPR020471">
    <property type="entry name" value="AKR"/>
</dbReference>